<feature type="transmembrane region" description="Helical" evidence="1">
    <location>
        <begin position="82"/>
        <end position="102"/>
    </location>
</feature>
<sequence>MYALIDDLSVFGSTALLVIAIWQFYCVRRENHVIGEVAKQAQKYKADAECVGYLYHGVAHYFVFTTRFFSDVMTQNRQRADATVAISILFFMPVWVPALNVLSDTYTLVVPYGPSLTPGSATWETLPLSQKIEASVRIFYSIVVCLISLYYCVRCREFDRETRKCVEEMRQLVEAEDANKLVAA</sequence>
<protein>
    <recommendedName>
        <fullName evidence="4">DUF4234 domain-containing protein</fullName>
    </recommendedName>
</protein>
<gene>
    <name evidence="2" type="ORF">J4P68_36375</name>
</gene>
<keyword evidence="3" id="KW-1185">Reference proteome</keyword>
<evidence type="ECO:0000313" key="2">
    <source>
        <dbReference type="EMBL" id="MBO1434745.1"/>
    </source>
</evidence>
<reference evidence="2" key="1">
    <citation type="journal article" date="2021" name="Int. J. Syst. Evol. Microbiol.">
        <title>Bradyrhizobium septentrionale sp. nov. (sv. septentrionale) and Bradyrhizobium quebecense sp. nov. (sv. septentrionale) associated with legumes native to Canada possess rearranged symbiosis genes and numerous insertion sequences.</title>
        <authorList>
            <person name="Bromfield E.S.P."/>
            <person name="Cloutier S."/>
        </authorList>
    </citation>
    <scope>NUCLEOTIDE SEQUENCE</scope>
    <source>
        <strain evidence="2">12S5</strain>
    </source>
</reference>
<comment type="caution">
    <text evidence="2">The sequence shown here is derived from an EMBL/GenBank/DDBJ whole genome shotgun (WGS) entry which is preliminary data.</text>
</comment>
<dbReference type="EMBL" id="JAGEPA010000001">
    <property type="protein sequence ID" value="MBO1434745.1"/>
    <property type="molecule type" value="Genomic_DNA"/>
</dbReference>
<keyword evidence="1" id="KW-1133">Transmembrane helix</keyword>
<accession>A0ABS3MTE0</accession>
<name>A0ABS3MTE0_9BRAD</name>
<evidence type="ECO:0000313" key="3">
    <source>
        <dbReference type="Proteomes" id="UP000692816"/>
    </source>
</evidence>
<keyword evidence="1" id="KW-0812">Transmembrane</keyword>
<proteinExistence type="predicted"/>
<evidence type="ECO:0008006" key="4">
    <source>
        <dbReference type="Google" id="ProtNLM"/>
    </source>
</evidence>
<feature type="transmembrane region" description="Helical" evidence="1">
    <location>
        <begin position="134"/>
        <end position="153"/>
    </location>
</feature>
<keyword evidence="1" id="KW-0472">Membrane</keyword>
<organism evidence="2 3">
    <name type="scientific">Bradyrhizobium quebecense</name>
    <dbReference type="NCBI Taxonomy" id="2748629"/>
    <lineage>
        <taxon>Bacteria</taxon>
        <taxon>Pseudomonadati</taxon>
        <taxon>Pseudomonadota</taxon>
        <taxon>Alphaproteobacteria</taxon>
        <taxon>Hyphomicrobiales</taxon>
        <taxon>Nitrobacteraceae</taxon>
        <taxon>Bradyrhizobium</taxon>
    </lineage>
</organism>
<dbReference type="Proteomes" id="UP000692816">
    <property type="component" value="Unassembled WGS sequence"/>
</dbReference>
<feature type="transmembrane region" description="Helical" evidence="1">
    <location>
        <begin position="7"/>
        <end position="25"/>
    </location>
</feature>
<dbReference type="RefSeq" id="WP_207838274.1">
    <property type="nucleotide sequence ID" value="NZ_CP088282.1"/>
</dbReference>
<evidence type="ECO:0000256" key="1">
    <source>
        <dbReference type="SAM" id="Phobius"/>
    </source>
</evidence>